<dbReference type="Proteomes" id="UP001253595">
    <property type="component" value="Unassembled WGS sequence"/>
</dbReference>
<dbReference type="NCBIfam" id="TIGR00254">
    <property type="entry name" value="GGDEF"/>
    <property type="match status" value="1"/>
</dbReference>
<dbReference type="InterPro" id="IPR050469">
    <property type="entry name" value="Diguanylate_Cyclase"/>
</dbReference>
<evidence type="ECO:0000259" key="3">
    <source>
        <dbReference type="PROSITE" id="PS50887"/>
    </source>
</evidence>
<evidence type="ECO:0000256" key="2">
    <source>
        <dbReference type="ARBA" id="ARBA00034247"/>
    </source>
</evidence>
<gene>
    <name evidence="4" type="ORF">J2X05_000715</name>
</gene>
<dbReference type="EMBL" id="JAVDVX010000001">
    <property type="protein sequence ID" value="MDR7088712.1"/>
    <property type="molecule type" value="Genomic_DNA"/>
</dbReference>
<protein>
    <recommendedName>
        <fullName evidence="1">diguanylate cyclase</fullName>
        <ecNumber evidence="1">2.7.7.65</ecNumber>
    </recommendedName>
</protein>
<evidence type="ECO:0000313" key="5">
    <source>
        <dbReference type="Proteomes" id="UP001253595"/>
    </source>
</evidence>
<dbReference type="RefSeq" id="WP_310068691.1">
    <property type="nucleotide sequence ID" value="NZ_JAVDVX010000001.1"/>
</dbReference>
<dbReference type="CDD" id="cd01949">
    <property type="entry name" value="GGDEF"/>
    <property type="match status" value="1"/>
</dbReference>
<name>A0ABU1UU51_9GAMM</name>
<dbReference type="PROSITE" id="PS50887">
    <property type="entry name" value="GGDEF"/>
    <property type="match status" value="1"/>
</dbReference>
<sequence>MNDKSFNSILLLAILATLIAVFGQQYFPKKRLLAWPNANFISYFYSSNQADGSPAAFWVDQQKNLWRCVYPEDDKSEYFACSFNFLFGTPEQQSPADLSGFTHINLKLNYTGSANKLRIYIRNANPVYYKPEDPNSSKFHALTLHTRDLNKEIQINMDEFFVADWWLGQYDIPRGLSRPEFSRSVSVGIDFVEGQQPGNHDMQIEKIEFVGEWISAERWYLCILAAWMLGIFIYAITKLIQLSQQTKHDVKIINELSSDNQQLKLETDKFRRLSTVDPLTQAYNRFGIDQIVATLMIFNKEKDEHKNAPDFALMIIDIDHFKRINDRRGHDAGDRVLQNISAIISKGIRAQDFLGRWGGEEFIVIMPSTRKEFAIALAEKIRLMIYDTIFEPDNPLSVTASFGVSDKLDEEDFATTFKRADKALYEAKAQGRNCCVTADDNMTL</sequence>
<comment type="catalytic activity">
    <reaction evidence="2">
        <text>2 GTP = 3',3'-c-di-GMP + 2 diphosphate</text>
        <dbReference type="Rhea" id="RHEA:24898"/>
        <dbReference type="ChEBI" id="CHEBI:33019"/>
        <dbReference type="ChEBI" id="CHEBI:37565"/>
        <dbReference type="ChEBI" id="CHEBI:58805"/>
        <dbReference type="EC" id="2.7.7.65"/>
    </reaction>
</comment>
<evidence type="ECO:0000313" key="4">
    <source>
        <dbReference type="EMBL" id="MDR7088712.1"/>
    </source>
</evidence>
<dbReference type="EC" id="2.7.7.65" evidence="1"/>
<proteinExistence type="predicted"/>
<dbReference type="InterPro" id="IPR029787">
    <property type="entry name" value="Nucleotide_cyclase"/>
</dbReference>
<organism evidence="4 5">
    <name type="scientific">Cellvibrio fibrivorans</name>
    <dbReference type="NCBI Taxonomy" id="126350"/>
    <lineage>
        <taxon>Bacteria</taxon>
        <taxon>Pseudomonadati</taxon>
        <taxon>Pseudomonadota</taxon>
        <taxon>Gammaproteobacteria</taxon>
        <taxon>Cellvibrionales</taxon>
        <taxon>Cellvibrionaceae</taxon>
        <taxon>Cellvibrio</taxon>
    </lineage>
</organism>
<dbReference type="InterPro" id="IPR043128">
    <property type="entry name" value="Rev_trsase/Diguanyl_cyclase"/>
</dbReference>
<dbReference type="SUPFAM" id="SSF55073">
    <property type="entry name" value="Nucleotide cyclase"/>
    <property type="match status" value="1"/>
</dbReference>
<comment type="caution">
    <text evidence="4">The sequence shown here is derived from an EMBL/GenBank/DDBJ whole genome shotgun (WGS) entry which is preliminary data.</text>
</comment>
<dbReference type="Pfam" id="PF00990">
    <property type="entry name" value="GGDEF"/>
    <property type="match status" value="1"/>
</dbReference>
<dbReference type="PANTHER" id="PTHR45138:SF9">
    <property type="entry name" value="DIGUANYLATE CYCLASE DGCM-RELATED"/>
    <property type="match status" value="1"/>
</dbReference>
<accession>A0ABU1UU51</accession>
<feature type="domain" description="GGDEF" evidence="3">
    <location>
        <begin position="309"/>
        <end position="440"/>
    </location>
</feature>
<evidence type="ECO:0000256" key="1">
    <source>
        <dbReference type="ARBA" id="ARBA00012528"/>
    </source>
</evidence>
<dbReference type="Gene3D" id="3.30.70.270">
    <property type="match status" value="1"/>
</dbReference>
<dbReference type="SMART" id="SM00267">
    <property type="entry name" value="GGDEF"/>
    <property type="match status" value="1"/>
</dbReference>
<keyword evidence="5" id="KW-1185">Reference proteome</keyword>
<dbReference type="PANTHER" id="PTHR45138">
    <property type="entry name" value="REGULATORY COMPONENTS OF SENSORY TRANSDUCTION SYSTEM"/>
    <property type="match status" value="1"/>
</dbReference>
<reference evidence="4 5" key="1">
    <citation type="submission" date="2023-07" db="EMBL/GenBank/DDBJ databases">
        <title>Sorghum-associated microbial communities from plants grown in Nebraska, USA.</title>
        <authorList>
            <person name="Schachtman D."/>
        </authorList>
    </citation>
    <scope>NUCLEOTIDE SEQUENCE [LARGE SCALE GENOMIC DNA]</scope>
    <source>
        <strain evidence="4 5">BE190</strain>
    </source>
</reference>
<dbReference type="InterPro" id="IPR000160">
    <property type="entry name" value="GGDEF_dom"/>
</dbReference>